<dbReference type="PANTHER" id="PTHR33606:SF3">
    <property type="entry name" value="PROTEIN YCII"/>
    <property type="match status" value="1"/>
</dbReference>
<sequence>MAYFCVHALDRPGRLEDRQRLRESHRARLRQHDHPVSVRIGGPLLDGAAAMIGTMLVIEADNRAAVETYLAGDPYMLENLFETVTITGFNWGLGQPEPAHG</sequence>
<dbReference type="Proteomes" id="UP000268844">
    <property type="component" value="Unassembled WGS sequence"/>
</dbReference>
<accession>A0A447I8T7</accession>
<gene>
    <name evidence="3" type="ORF">DEVEQU_00952</name>
</gene>
<evidence type="ECO:0000259" key="2">
    <source>
        <dbReference type="Pfam" id="PF03795"/>
    </source>
</evidence>
<dbReference type="Gene3D" id="3.30.70.1060">
    <property type="entry name" value="Dimeric alpha+beta barrel"/>
    <property type="match status" value="1"/>
</dbReference>
<dbReference type="InterPro" id="IPR005545">
    <property type="entry name" value="YCII"/>
</dbReference>
<evidence type="ECO:0000256" key="1">
    <source>
        <dbReference type="ARBA" id="ARBA00007689"/>
    </source>
</evidence>
<dbReference type="OrthoDB" id="2293521at2"/>
<dbReference type="PANTHER" id="PTHR33606">
    <property type="entry name" value="PROTEIN YCII"/>
    <property type="match status" value="1"/>
</dbReference>
<evidence type="ECO:0000313" key="4">
    <source>
        <dbReference type="Proteomes" id="UP000268844"/>
    </source>
</evidence>
<dbReference type="SUPFAM" id="SSF54909">
    <property type="entry name" value="Dimeric alpha+beta barrel"/>
    <property type="match status" value="1"/>
</dbReference>
<organism evidence="3 4">
    <name type="scientific">Devosia equisanguinis</name>
    <dbReference type="NCBI Taxonomy" id="2490941"/>
    <lineage>
        <taxon>Bacteria</taxon>
        <taxon>Pseudomonadati</taxon>
        <taxon>Pseudomonadota</taxon>
        <taxon>Alphaproteobacteria</taxon>
        <taxon>Hyphomicrobiales</taxon>
        <taxon>Devosiaceae</taxon>
        <taxon>Devosia</taxon>
    </lineage>
</organism>
<dbReference type="AlphaFoldDB" id="A0A447I8T7"/>
<dbReference type="Pfam" id="PF03795">
    <property type="entry name" value="YCII"/>
    <property type="match status" value="1"/>
</dbReference>
<dbReference type="RefSeq" id="WP_126149422.1">
    <property type="nucleotide sequence ID" value="NZ_JBHTMH010000001.1"/>
</dbReference>
<feature type="domain" description="YCII-related" evidence="2">
    <location>
        <begin position="3"/>
        <end position="89"/>
    </location>
</feature>
<protein>
    <submittedName>
        <fullName evidence="3">YciI-like protein</fullName>
    </submittedName>
</protein>
<name>A0A447I8T7_9HYPH</name>
<reference evidence="3 4" key="1">
    <citation type="submission" date="2018-12" db="EMBL/GenBank/DDBJ databases">
        <authorList>
            <person name="Criscuolo A."/>
        </authorList>
    </citation>
    <scope>NUCLEOTIDE SEQUENCE [LARGE SCALE GENOMIC DNA]</scope>
    <source>
        <strain evidence="3">ACIP1116281</strain>
    </source>
</reference>
<dbReference type="InterPro" id="IPR051807">
    <property type="entry name" value="Sec-metab_biosynth-assoc"/>
</dbReference>
<proteinExistence type="inferred from homology"/>
<keyword evidence="4" id="KW-1185">Reference proteome</keyword>
<evidence type="ECO:0000313" key="3">
    <source>
        <dbReference type="EMBL" id="VDS03823.1"/>
    </source>
</evidence>
<dbReference type="EMBL" id="UZWD01000015">
    <property type="protein sequence ID" value="VDS03823.1"/>
    <property type="molecule type" value="Genomic_DNA"/>
</dbReference>
<dbReference type="InterPro" id="IPR011008">
    <property type="entry name" value="Dimeric_a/b-barrel"/>
</dbReference>
<comment type="similarity">
    <text evidence="1">Belongs to the YciI family.</text>
</comment>